<dbReference type="Proteomes" id="UP000499080">
    <property type="component" value="Unassembled WGS sequence"/>
</dbReference>
<keyword evidence="4" id="KW-1185">Reference proteome</keyword>
<gene>
    <name evidence="3" type="ORF">AVEN_96419_1</name>
</gene>
<feature type="non-terminal residue" evidence="3">
    <location>
        <position position="1"/>
    </location>
</feature>
<feature type="domain" description="Alpha-carbonic anhydrase" evidence="2">
    <location>
        <begin position="1"/>
        <end position="69"/>
    </location>
</feature>
<evidence type="ECO:0000313" key="4">
    <source>
        <dbReference type="Proteomes" id="UP000499080"/>
    </source>
</evidence>
<dbReference type="EMBL" id="BGPR01002219">
    <property type="protein sequence ID" value="GBM69900.1"/>
    <property type="molecule type" value="Genomic_DNA"/>
</dbReference>
<comment type="caution">
    <text evidence="3">The sequence shown here is derived from an EMBL/GenBank/DDBJ whole genome shotgun (WGS) entry which is preliminary data.</text>
</comment>
<dbReference type="InterPro" id="IPR001148">
    <property type="entry name" value="CA_dom"/>
</dbReference>
<accession>A0A4Y2HWZ1</accession>
<dbReference type="InterPro" id="IPR036398">
    <property type="entry name" value="CA_dom_sf"/>
</dbReference>
<name>A0A4Y2HWZ1_ARAVE</name>
<feature type="compositionally biased region" description="Polar residues" evidence="1">
    <location>
        <begin position="41"/>
        <end position="51"/>
    </location>
</feature>
<dbReference type="OrthoDB" id="429145at2759"/>
<dbReference type="PROSITE" id="PS51144">
    <property type="entry name" value="ALPHA_CA_2"/>
    <property type="match status" value="1"/>
</dbReference>
<dbReference type="Gene3D" id="3.10.200.10">
    <property type="entry name" value="Alpha carbonic anhydrase"/>
    <property type="match status" value="1"/>
</dbReference>
<evidence type="ECO:0000313" key="3">
    <source>
        <dbReference type="EMBL" id="GBM69900.1"/>
    </source>
</evidence>
<sequence length="69" mass="7623">EKDITTHLFPAIQFCQELAYKVNDSSAVSPQSERLYPKTRPPSTDIGSLTTPPCDEGVIWSTEKTPISV</sequence>
<evidence type="ECO:0000259" key="2">
    <source>
        <dbReference type="PROSITE" id="PS51144"/>
    </source>
</evidence>
<feature type="region of interest" description="Disordered" evidence="1">
    <location>
        <begin position="29"/>
        <end position="57"/>
    </location>
</feature>
<reference evidence="3 4" key="1">
    <citation type="journal article" date="2019" name="Sci. Rep.">
        <title>Orb-weaving spider Araneus ventricosus genome elucidates the spidroin gene catalogue.</title>
        <authorList>
            <person name="Kono N."/>
            <person name="Nakamura H."/>
            <person name="Ohtoshi R."/>
            <person name="Moran D.A.P."/>
            <person name="Shinohara A."/>
            <person name="Yoshida Y."/>
            <person name="Fujiwara M."/>
            <person name="Mori M."/>
            <person name="Tomita M."/>
            <person name="Arakawa K."/>
        </authorList>
    </citation>
    <scope>NUCLEOTIDE SEQUENCE [LARGE SCALE GENOMIC DNA]</scope>
</reference>
<evidence type="ECO:0000256" key="1">
    <source>
        <dbReference type="SAM" id="MobiDB-lite"/>
    </source>
</evidence>
<organism evidence="3 4">
    <name type="scientific">Araneus ventricosus</name>
    <name type="common">Orbweaver spider</name>
    <name type="synonym">Epeira ventricosa</name>
    <dbReference type="NCBI Taxonomy" id="182803"/>
    <lineage>
        <taxon>Eukaryota</taxon>
        <taxon>Metazoa</taxon>
        <taxon>Ecdysozoa</taxon>
        <taxon>Arthropoda</taxon>
        <taxon>Chelicerata</taxon>
        <taxon>Arachnida</taxon>
        <taxon>Araneae</taxon>
        <taxon>Araneomorphae</taxon>
        <taxon>Entelegynae</taxon>
        <taxon>Araneoidea</taxon>
        <taxon>Araneidae</taxon>
        <taxon>Araneus</taxon>
    </lineage>
</organism>
<protein>
    <recommendedName>
        <fullName evidence="2">Alpha-carbonic anhydrase domain-containing protein</fullName>
    </recommendedName>
</protein>
<proteinExistence type="predicted"/>
<dbReference type="AlphaFoldDB" id="A0A4Y2HWZ1"/>
<dbReference type="SUPFAM" id="SSF51069">
    <property type="entry name" value="Carbonic anhydrase"/>
    <property type="match status" value="1"/>
</dbReference>